<evidence type="ECO:0000313" key="1">
    <source>
        <dbReference type="EMBL" id="TGX98849.1"/>
    </source>
</evidence>
<accession>A0AC61R1K2</accession>
<dbReference type="EMBL" id="SRZB01000013">
    <property type="protein sequence ID" value="TGX98849.1"/>
    <property type="molecule type" value="Genomic_DNA"/>
</dbReference>
<protein>
    <submittedName>
        <fullName evidence="1">Uncharacterized protein</fullName>
    </submittedName>
</protein>
<reference evidence="1" key="1">
    <citation type="submission" date="2019-04" db="EMBL/GenBank/DDBJ databases">
        <title>Microbes associate with the intestines of laboratory mice.</title>
        <authorList>
            <person name="Navarre W."/>
            <person name="Wong E."/>
            <person name="Huang K."/>
            <person name="Tropini C."/>
            <person name="Ng K."/>
            <person name="Yu B."/>
        </authorList>
    </citation>
    <scope>NUCLEOTIDE SEQUENCE</scope>
    <source>
        <strain evidence="1">NM72_1-8</strain>
    </source>
</reference>
<sequence length="245" mass="27583">MSNEMKIDSADGLVSWCRSVGSEVKLQRKGAGIIMDYLSENGKKLSSSSEGKLFFSDYAMSEPTTIDDVVDLVCEWNYEKLSDIRDKKENPDDFIDFCNSSSLEEQLEEKQTILDRIFSQTVYGRDAAVIAHNLALETMKSLKLVPIYDIPMLEEVGVYRTFSDNITSYPSEESVNEKTIHTRRNVRKSGLAAERHSSSVCAGEAGMFGREDIPSVIVATEPVKATEDREVVQEKQEDREQGRSR</sequence>
<comment type="caution">
    <text evidence="1">The sequence shown here is derived from an EMBL/GenBank/DDBJ whole genome shotgun (WGS) entry which is preliminary data.</text>
</comment>
<name>A0AC61R1K2_9FIRM</name>
<dbReference type="Proteomes" id="UP000307720">
    <property type="component" value="Unassembled WGS sequence"/>
</dbReference>
<keyword evidence="2" id="KW-1185">Reference proteome</keyword>
<proteinExistence type="predicted"/>
<evidence type="ECO:0000313" key="2">
    <source>
        <dbReference type="Proteomes" id="UP000307720"/>
    </source>
</evidence>
<organism evidence="1 2">
    <name type="scientific">Hominisplanchenecus murintestinalis</name>
    <dbReference type="NCBI Taxonomy" id="2941517"/>
    <lineage>
        <taxon>Bacteria</taxon>
        <taxon>Bacillati</taxon>
        <taxon>Bacillota</taxon>
        <taxon>Clostridia</taxon>
        <taxon>Lachnospirales</taxon>
        <taxon>Lachnospiraceae</taxon>
        <taxon>Hominisplanchenecus</taxon>
    </lineage>
</organism>
<gene>
    <name evidence="1" type="ORF">E5357_07755</name>
</gene>